<feature type="transmembrane region" description="Helical" evidence="1">
    <location>
        <begin position="12"/>
        <end position="33"/>
    </location>
</feature>
<sequence length="181" mass="20439">MSKAKEFKYPRQFINGVWLITAGIATLLLLIPVQTTPVFLPNPIFFIIVYSLGLFWQLNKKTRAKFSIHQGTKQQNRWANFALILLLGLVALSIIPSIGQTNLSAPHVVTIWRLIFLSVSIHFLAFTPVHGKLMLILSILTIVNVLINWQLSLSLNYLFLIDGSIKIIIGIIYVKVSPINF</sequence>
<feature type="transmembrane region" description="Helical" evidence="1">
    <location>
        <begin position="105"/>
        <end position="126"/>
    </location>
</feature>
<comment type="caution">
    <text evidence="2">The sequence shown here is derived from an EMBL/GenBank/DDBJ whole genome shotgun (WGS) entry which is preliminary data.</text>
</comment>
<gene>
    <name evidence="2" type="ORF">KUA55_16260</name>
</gene>
<protein>
    <recommendedName>
        <fullName evidence="4">DUF308 domain-containing protein</fullName>
    </recommendedName>
</protein>
<feature type="transmembrane region" description="Helical" evidence="1">
    <location>
        <begin position="133"/>
        <end position="151"/>
    </location>
</feature>
<organism evidence="2 3">
    <name type="scientific">Enterococcus alishanensis</name>
    <dbReference type="NCBI Taxonomy" id="1303817"/>
    <lineage>
        <taxon>Bacteria</taxon>
        <taxon>Bacillati</taxon>
        <taxon>Bacillota</taxon>
        <taxon>Bacilli</taxon>
        <taxon>Lactobacillales</taxon>
        <taxon>Enterococcaceae</taxon>
        <taxon>Enterococcus</taxon>
    </lineage>
</organism>
<keyword evidence="3" id="KW-1185">Reference proteome</keyword>
<dbReference type="Pfam" id="PF20313">
    <property type="entry name" value="DUF6609"/>
    <property type="match status" value="1"/>
</dbReference>
<evidence type="ECO:0008006" key="4">
    <source>
        <dbReference type="Google" id="ProtNLM"/>
    </source>
</evidence>
<dbReference type="RefSeq" id="WP_218327450.1">
    <property type="nucleotide sequence ID" value="NZ_JAHUZB010000009.1"/>
</dbReference>
<evidence type="ECO:0000313" key="2">
    <source>
        <dbReference type="EMBL" id="MBV7392237.1"/>
    </source>
</evidence>
<accession>A0ABS6TGZ6</accession>
<proteinExistence type="predicted"/>
<dbReference type="EMBL" id="JAHUZB010000009">
    <property type="protein sequence ID" value="MBV7392237.1"/>
    <property type="molecule type" value="Genomic_DNA"/>
</dbReference>
<keyword evidence="1" id="KW-0472">Membrane</keyword>
<dbReference type="Proteomes" id="UP000774130">
    <property type="component" value="Unassembled WGS sequence"/>
</dbReference>
<feature type="transmembrane region" description="Helical" evidence="1">
    <location>
        <begin position="157"/>
        <end position="176"/>
    </location>
</feature>
<name>A0ABS6TGZ6_9ENTE</name>
<reference evidence="2 3" key="1">
    <citation type="submission" date="2021-06" db="EMBL/GenBank/DDBJ databases">
        <title>Enterococcus alishanensis sp. nov., a novel lactic acid bacterium isolated from fresh coffee beans.</title>
        <authorList>
            <person name="Chen Y.-S."/>
        </authorList>
    </citation>
    <scope>NUCLEOTIDE SEQUENCE [LARGE SCALE GENOMIC DNA]</scope>
    <source>
        <strain evidence="2 3">ALS3</strain>
    </source>
</reference>
<evidence type="ECO:0000313" key="3">
    <source>
        <dbReference type="Proteomes" id="UP000774130"/>
    </source>
</evidence>
<keyword evidence="1" id="KW-1133">Transmembrane helix</keyword>
<evidence type="ECO:0000256" key="1">
    <source>
        <dbReference type="SAM" id="Phobius"/>
    </source>
</evidence>
<dbReference type="InterPro" id="IPR046717">
    <property type="entry name" value="DUF6609"/>
</dbReference>
<feature type="transmembrane region" description="Helical" evidence="1">
    <location>
        <begin position="78"/>
        <end position="99"/>
    </location>
</feature>
<feature type="transmembrane region" description="Helical" evidence="1">
    <location>
        <begin position="39"/>
        <end position="58"/>
    </location>
</feature>
<keyword evidence="1" id="KW-0812">Transmembrane</keyword>